<gene>
    <name evidence="3" type="primary">LOC111022607</name>
</gene>
<organism evidence="2 3">
    <name type="scientific">Momordica charantia</name>
    <name type="common">Bitter gourd</name>
    <name type="synonym">Balsam pear</name>
    <dbReference type="NCBI Taxonomy" id="3673"/>
    <lineage>
        <taxon>Eukaryota</taxon>
        <taxon>Viridiplantae</taxon>
        <taxon>Streptophyta</taxon>
        <taxon>Embryophyta</taxon>
        <taxon>Tracheophyta</taxon>
        <taxon>Spermatophyta</taxon>
        <taxon>Magnoliopsida</taxon>
        <taxon>eudicotyledons</taxon>
        <taxon>Gunneridae</taxon>
        <taxon>Pentapetalae</taxon>
        <taxon>rosids</taxon>
        <taxon>fabids</taxon>
        <taxon>Cucurbitales</taxon>
        <taxon>Cucurbitaceae</taxon>
        <taxon>Momordiceae</taxon>
        <taxon>Momordica</taxon>
    </lineage>
</organism>
<sequence length="297" mass="33689">MSGHGPNSVDEDPKRRDNDPMIMEEDDGMITDGDEDPNQDITIGRRPDGSEVDHTDDHVPQVAVIQDLTVGRQEPDAQPDTQPTRRRVRRPYKDWAPDAIVKVEPYLDQDETDLQHAPTGRGLRKHHYSWKLKGIYTPTGRRRITVDAYDPACPIPPQLDGQFQTWMDDLDIDGRTRSTAAGLQGKEWYRDLLDPTVQLKDEVVDALVLFTAKKLEKCIYLCRKKFAIGDVLLSTLLNRTDGPYAAMKPGVLSTRIEYPCSQENTIFRYVFGRQSDQNVAWTDADIVYTPINIGGNH</sequence>
<accession>A0A6J1DRS0</accession>
<evidence type="ECO:0000313" key="2">
    <source>
        <dbReference type="Proteomes" id="UP000504603"/>
    </source>
</evidence>
<protein>
    <submittedName>
        <fullName evidence="3">Uncharacterized protein LOC111022607</fullName>
    </submittedName>
</protein>
<proteinExistence type="predicted"/>
<feature type="compositionally biased region" description="Acidic residues" evidence="1">
    <location>
        <begin position="22"/>
        <end position="38"/>
    </location>
</feature>
<evidence type="ECO:0000313" key="3">
    <source>
        <dbReference type="RefSeq" id="XP_022155476.1"/>
    </source>
</evidence>
<dbReference type="GeneID" id="111022607"/>
<evidence type="ECO:0000256" key="1">
    <source>
        <dbReference type="SAM" id="MobiDB-lite"/>
    </source>
</evidence>
<dbReference type="KEGG" id="mcha:111022607"/>
<dbReference type="RefSeq" id="XP_022155476.1">
    <property type="nucleotide sequence ID" value="XM_022299784.1"/>
</dbReference>
<feature type="region of interest" description="Disordered" evidence="1">
    <location>
        <begin position="1"/>
        <end position="91"/>
    </location>
</feature>
<dbReference type="Proteomes" id="UP000504603">
    <property type="component" value="Unplaced"/>
</dbReference>
<reference evidence="3" key="1">
    <citation type="submission" date="2025-08" db="UniProtKB">
        <authorList>
            <consortium name="RefSeq"/>
        </authorList>
    </citation>
    <scope>IDENTIFICATION</scope>
    <source>
        <strain evidence="3">OHB3-1</strain>
    </source>
</reference>
<keyword evidence="2" id="KW-1185">Reference proteome</keyword>
<name>A0A6J1DRS0_MOMCH</name>
<feature type="compositionally biased region" description="Basic and acidic residues" evidence="1">
    <location>
        <begin position="43"/>
        <end position="59"/>
    </location>
</feature>
<dbReference type="AlphaFoldDB" id="A0A6J1DRS0"/>